<dbReference type="SMART" id="SM00072">
    <property type="entry name" value="GuKc"/>
    <property type="match status" value="1"/>
</dbReference>
<protein>
    <recommendedName>
        <fullName evidence="6">Guanylate kinase-like domain-containing protein</fullName>
    </recommendedName>
</protein>
<dbReference type="HOGENOM" id="CLU_1376102_0_0_9"/>
<evidence type="ECO:0000256" key="4">
    <source>
        <dbReference type="ARBA" id="ARBA00022777"/>
    </source>
</evidence>
<dbReference type="PROSITE" id="PS00856">
    <property type="entry name" value="GUANYLATE_KINASE_1"/>
    <property type="match status" value="1"/>
</dbReference>
<name>V2Y916_9FIRM</name>
<evidence type="ECO:0000256" key="5">
    <source>
        <dbReference type="ARBA" id="ARBA00048594"/>
    </source>
</evidence>
<dbReference type="InterPro" id="IPR027417">
    <property type="entry name" value="P-loop_NTPase"/>
</dbReference>
<dbReference type="AlphaFoldDB" id="V2Y916"/>
<dbReference type="STRING" id="592026.GCWU0000282_000503"/>
<feature type="domain" description="Guanylate kinase-like" evidence="6">
    <location>
        <begin position="2"/>
        <end position="194"/>
    </location>
</feature>
<dbReference type="Proteomes" id="UP000018227">
    <property type="component" value="Unassembled WGS sequence"/>
</dbReference>
<dbReference type="Pfam" id="PF00625">
    <property type="entry name" value="Guanylate_kin"/>
    <property type="match status" value="1"/>
</dbReference>
<dbReference type="InterPro" id="IPR008144">
    <property type="entry name" value="Guanylate_kin-like_dom"/>
</dbReference>
<comment type="function">
    <text evidence="1">Essential for recycling GMP and indirectly, cGMP.</text>
</comment>
<dbReference type="OrthoDB" id="1033810at2"/>
<dbReference type="InterPro" id="IPR008145">
    <property type="entry name" value="GK/Ca_channel_bsu"/>
</dbReference>
<dbReference type="EMBL" id="ACIL03000005">
    <property type="protein sequence ID" value="ESL04156.1"/>
    <property type="molecule type" value="Genomic_DNA"/>
</dbReference>
<gene>
    <name evidence="7" type="ORF">GCWU0000282_000503</name>
</gene>
<evidence type="ECO:0000313" key="8">
    <source>
        <dbReference type="Proteomes" id="UP000018227"/>
    </source>
</evidence>
<evidence type="ECO:0000256" key="3">
    <source>
        <dbReference type="ARBA" id="ARBA00022679"/>
    </source>
</evidence>
<dbReference type="eggNOG" id="COG0194">
    <property type="taxonomic scope" value="Bacteria"/>
</dbReference>
<evidence type="ECO:0000259" key="6">
    <source>
        <dbReference type="PROSITE" id="PS50052"/>
    </source>
</evidence>
<dbReference type="Gene3D" id="3.40.50.300">
    <property type="entry name" value="P-loop containing nucleotide triphosphate hydrolases"/>
    <property type="match status" value="1"/>
</dbReference>
<organism evidence="7 8">
    <name type="scientific">Catonella morbi ATCC 51271</name>
    <dbReference type="NCBI Taxonomy" id="592026"/>
    <lineage>
        <taxon>Bacteria</taxon>
        <taxon>Bacillati</taxon>
        <taxon>Bacillota</taxon>
        <taxon>Clostridia</taxon>
        <taxon>Lachnospirales</taxon>
        <taxon>Lachnospiraceae</taxon>
        <taxon>Catonella</taxon>
    </lineage>
</organism>
<dbReference type="PROSITE" id="PS50052">
    <property type="entry name" value="GUANYLATE_KINASE_2"/>
    <property type="match status" value="1"/>
</dbReference>
<proteinExistence type="inferred from homology"/>
<accession>V2Y916</accession>
<keyword evidence="8" id="KW-1185">Reference proteome</keyword>
<dbReference type="SUPFAM" id="SSF52540">
    <property type="entry name" value="P-loop containing nucleoside triphosphate hydrolases"/>
    <property type="match status" value="1"/>
</dbReference>
<dbReference type="RefSeq" id="WP_023353396.1">
    <property type="nucleotide sequence ID" value="NZ_KI535366.1"/>
</dbReference>
<dbReference type="InterPro" id="IPR020590">
    <property type="entry name" value="Guanylate_kinase_CS"/>
</dbReference>
<sequence>MGYLYVLIGKSATGKDSIYKKLLENPELNLKEVVLYTTRPMRKKETDGVEYHFVTEDRLKELRNAGKVIEERCFNTIDGPWYYFTVNDGKMDLTTGNYISINTLEGFNRIRKYLGNDKVKPVYIEVSDIELIKRAVKREEKQINPNVAEICRRFLADNADFSEENLKLSGIEAKSRFQNDELESCVDKITAFIKEN</sequence>
<evidence type="ECO:0000256" key="2">
    <source>
        <dbReference type="ARBA" id="ARBA00005790"/>
    </source>
</evidence>
<dbReference type="GO" id="GO:0005829">
    <property type="term" value="C:cytosol"/>
    <property type="evidence" value="ECO:0007669"/>
    <property type="project" value="TreeGrafter"/>
</dbReference>
<comment type="similarity">
    <text evidence="2">Belongs to the guanylate kinase family.</text>
</comment>
<comment type="catalytic activity">
    <reaction evidence="5">
        <text>GMP + ATP = GDP + ADP</text>
        <dbReference type="Rhea" id="RHEA:20780"/>
        <dbReference type="ChEBI" id="CHEBI:30616"/>
        <dbReference type="ChEBI" id="CHEBI:58115"/>
        <dbReference type="ChEBI" id="CHEBI:58189"/>
        <dbReference type="ChEBI" id="CHEBI:456216"/>
        <dbReference type="EC" id="2.7.4.8"/>
    </reaction>
</comment>
<dbReference type="GO" id="GO:0004385">
    <property type="term" value="F:GMP kinase activity"/>
    <property type="evidence" value="ECO:0007669"/>
    <property type="project" value="UniProtKB-EC"/>
</dbReference>
<comment type="caution">
    <text evidence="7">The sequence shown here is derived from an EMBL/GenBank/DDBJ whole genome shotgun (WGS) entry which is preliminary data.</text>
</comment>
<reference evidence="7 8" key="1">
    <citation type="submission" date="2013-06" db="EMBL/GenBank/DDBJ databases">
        <authorList>
            <person name="Weinstock G."/>
            <person name="Sodergren E."/>
            <person name="Clifton S."/>
            <person name="Fulton L."/>
            <person name="Fulton B."/>
            <person name="Courtney L."/>
            <person name="Fronick C."/>
            <person name="Harrison M."/>
            <person name="Strong C."/>
            <person name="Farmer C."/>
            <person name="Delahaunty K."/>
            <person name="Markovic C."/>
            <person name="Hall O."/>
            <person name="Minx P."/>
            <person name="Tomlinson C."/>
            <person name="Mitreva M."/>
            <person name="Nelson J."/>
            <person name="Hou S."/>
            <person name="Wollam A."/>
            <person name="Pepin K.H."/>
            <person name="Johnson M."/>
            <person name="Bhonagiri V."/>
            <person name="Nash W.E."/>
            <person name="Warren W."/>
            <person name="Chinwalla A."/>
            <person name="Mardis E.R."/>
            <person name="Wilson R.K."/>
        </authorList>
    </citation>
    <scope>NUCLEOTIDE SEQUENCE [LARGE SCALE GENOMIC DNA]</scope>
    <source>
        <strain evidence="7 8">ATCC 51271</strain>
    </source>
</reference>
<keyword evidence="4" id="KW-0418">Kinase</keyword>
<evidence type="ECO:0000256" key="1">
    <source>
        <dbReference type="ARBA" id="ARBA00003531"/>
    </source>
</evidence>
<dbReference type="PANTHER" id="PTHR23117">
    <property type="entry name" value="GUANYLATE KINASE-RELATED"/>
    <property type="match status" value="1"/>
</dbReference>
<keyword evidence="3" id="KW-0808">Transferase</keyword>
<dbReference type="PANTHER" id="PTHR23117:SF13">
    <property type="entry name" value="GUANYLATE KINASE"/>
    <property type="match status" value="1"/>
</dbReference>
<evidence type="ECO:0000313" key="7">
    <source>
        <dbReference type="EMBL" id="ESL04156.1"/>
    </source>
</evidence>